<dbReference type="Proteomes" id="UP001302349">
    <property type="component" value="Chromosome"/>
</dbReference>
<keyword evidence="1" id="KW-0732">Signal</keyword>
<accession>A0ABZ0IIP2</accession>
<dbReference type="NCBIfam" id="NF041384">
    <property type="entry name" value="YHS_seleno_dom"/>
    <property type="match status" value="1"/>
</dbReference>
<organism evidence="2 3">
    <name type="scientific">Imperialibacter roseus</name>
    <dbReference type="NCBI Taxonomy" id="1324217"/>
    <lineage>
        <taxon>Bacteria</taxon>
        <taxon>Pseudomonadati</taxon>
        <taxon>Bacteroidota</taxon>
        <taxon>Cytophagia</taxon>
        <taxon>Cytophagales</taxon>
        <taxon>Flammeovirgaceae</taxon>
        <taxon>Imperialibacter</taxon>
    </lineage>
</organism>
<name>A0ABZ0IIP2_9BACT</name>
<proteinExistence type="predicted"/>
<feature type="signal peptide" evidence="1">
    <location>
        <begin position="1"/>
        <end position="18"/>
    </location>
</feature>
<dbReference type="RefSeq" id="WP_317487155.1">
    <property type="nucleotide sequence ID" value="NZ_CP136051.1"/>
</dbReference>
<feature type="chain" id="PRO_5047471078" evidence="1">
    <location>
        <begin position="19"/>
        <end position="154"/>
    </location>
</feature>
<evidence type="ECO:0000313" key="2">
    <source>
        <dbReference type="EMBL" id="WOK04343.1"/>
    </source>
</evidence>
<sequence length="154" mass="17585">MKLFIFTLLLFVFQIGVAQDATQRKNNFNLTKNGVALSGYDPVSYFKSPEPKKGEATWSYTYKGITYWFSSASNRSEFVNSPAAYEPSYGGWCAYALGTSGEKVEVDPLTYKIYQGKLLLFYNRLFTNTLTLWNKDEGTFFTTAEKNWPSIINH</sequence>
<gene>
    <name evidence="2" type="ORF">RT717_14785</name>
</gene>
<evidence type="ECO:0000313" key="3">
    <source>
        <dbReference type="Proteomes" id="UP001302349"/>
    </source>
</evidence>
<reference evidence="2 3" key="1">
    <citation type="journal article" date="2023" name="Microbiol. Resour. Announc.">
        <title>Complete Genome Sequence of Imperialibacter roseus strain P4T.</title>
        <authorList>
            <person name="Tizabi D.R."/>
            <person name="Bachvaroff T."/>
            <person name="Hill R.T."/>
        </authorList>
    </citation>
    <scope>NUCLEOTIDE SEQUENCE [LARGE SCALE GENOMIC DNA]</scope>
    <source>
        <strain evidence="2 3">P4T</strain>
    </source>
</reference>
<evidence type="ECO:0000256" key="1">
    <source>
        <dbReference type="SAM" id="SignalP"/>
    </source>
</evidence>
<protein>
    <submittedName>
        <fullName evidence="2">YHS domain-containing (Seleno)protein</fullName>
    </submittedName>
</protein>
<dbReference type="EMBL" id="CP136051">
    <property type="protein sequence ID" value="WOK04343.1"/>
    <property type="molecule type" value="Genomic_DNA"/>
</dbReference>
<keyword evidence="3" id="KW-1185">Reference proteome</keyword>